<dbReference type="GO" id="GO:0003824">
    <property type="term" value="F:catalytic activity"/>
    <property type="evidence" value="ECO:0007669"/>
    <property type="project" value="InterPro"/>
</dbReference>
<evidence type="ECO:0000259" key="2">
    <source>
        <dbReference type="Pfam" id="PF01425"/>
    </source>
</evidence>
<dbReference type="SUPFAM" id="SSF75304">
    <property type="entry name" value="Amidase signature (AS) enzymes"/>
    <property type="match status" value="1"/>
</dbReference>
<dbReference type="InterPro" id="IPR023631">
    <property type="entry name" value="Amidase_dom"/>
</dbReference>
<dbReference type="PANTHER" id="PTHR11895">
    <property type="entry name" value="TRANSAMIDASE"/>
    <property type="match status" value="1"/>
</dbReference>
<comment type="similarity">
    <text evidence="1">Belongs to the amidase family.</text>
</comment>
<dbReference type="KEGG" id="fgi:OP10G_4108"/>
<proteinExistence type="inferred from homology"/>
<dbReference type="EMBL" id="CP007139">
    <property type="protein sequence ID" value="AIE87476.1"/>
    <property type="molecule type" value="Genomic_DNA"/>
</dbReference>
<dbReference type="OrthoDB" id="9777859at2"/>
<gene>
    <name evidence="3" type="ORF">OP10G_4108</name>
</gene>
<dbReference type="AlphaFoldDB" id="A0A068NVK2"/>
<dbReference type="InterPro" id="IPR000120">
    <property type="entry name" value="Amidase"/>
</dbReference>
<dbReference type="HOGENOM" id="CLU_009600_0_3_0"/>
<feature type="domain" description="Amidase" evidence="2">
    <location>
        <begin position="23"/>
        <end position="431"/>
    </location>
</feature>
<reference evidence="3 4" key="1">
    <citation type="journal article" date="2014" name="PLoS ONE">
        <title>The first complete genome sequence of the class fimbriimonadia in the phylum armatimonadetes.</title>
        <authorList>
            <person name="Hu Z.Y."/>
            <person name="Wang Y.Z."/>
            <person name="Im W.T."/>
            <person name="Wang S.Y."/>
            <person name="Zhao G.P."/>
            <person name="Zheng H.J."/>
            <person name="Quan Z.X."/>
        </authorList>
    </citation>
    <scope>NUCLEOTIDE SEQUENCE [LARGE SCALE GENOMIC DNA]</scope>
    <source>
        <strain evidence="3">Gsoil 348</strain>
    </source>
</reference>
<protein>
    <submittedName>
        <fullName evidence="3">Amidase</fullName>
    </submittedName>
</protein>
<dbReference type="STRING" id="661478.OP10G_4108"/>
<accession>A0A068NVK2</accession>
<organism evidence="3 4">
    <name type="scientific">Fimbriimonas ginsengisoli Gsoil 348</name>
    <dbReference type="NCBI Taxonomy" id="661478"/>
    <lineage>
        <taxon>Bacteria</taxon>
        <taxon>Bacillati</taxon>
        <taxon>Armatimonadota</taxon>
        <taxon>Fimbriimonadia</taxon>
        <taxon>Fimbriimonadales</taxon>
        <taxon>Fimbriimonadaceae</taxon>
        <taxon>Fimbriimonas</taxon>
    </lineage>
</organism>
<dbReference type="eggNOG" id="COG0154">
    <property type="taxonomic scope" value="Bacteria"/>
</dbReference>
<evidence type="ECO:0000313" key="3">
    <source>
        <dbReference type="EMBL" id="AIE87476.1"/>
    </source>
</evidence>
<sequence length="454" mass="48968">MNPFASLRDMRKALDRKEVSSVELTRMYLDRLKTIGTAHNAVAELTESLALKQAAEADRTTARSPLHGIPFGVKDLLATKGIPTRWGSPGHADQVFDYDSTVVRRLEDAGAVLLAKLEMIELAGGGNYNVANASRMGPCLSAWDKRLWAGGSSSGSGATTALGCVGFSIGSETSGSITCPSAFNGATGFRPTYGRVSRFGAMALCWTLDKLGPICRSAEDCGTVLETIAGPDPLDPSTLGERLSLRSRGPKPRIGLLKENFKDAKATAMEAAYHATLDALRKLGYETSEVAYPPLPYGTAINIIVDAEGASAHENFIRSDRFAKLQDVNQIAGFAAAMQTRAVDYLWAMRLRTEALKANAVWDKCDCILTPTFYHRAIPIDQPFDKTWVGMGGDDGPSNLLGWPALAFPVGFEDGAPISCQVIAPALREDVCYRVARDFQRATDWHTCRPPNAS</sequence>
<dbReference type="Pfam" id="PF01425">
    <property type="entry name" value="Amidase"/>
    <property type="match status" value="1"/>
</dbReference>
<dbReference type="Proteomes" id="UP000027982">
    <property type="component" value="Chromosome"/>
</dbReference>
<dbReference type="InterPro" id="IPR036928">
    <property type="entry name" value="AS_sf"/>
</dbReference>
<name>A0A068NVK2_FIMGI</name>
<evidence type="ECO:0000313" key="4">
    <source>
        <dbReference type="Proteomes" id="UP000027982"/>
    </source>
</evidence>
<dbReference type="PANTHER" id="PTHR11895:SF7">
    <property type="entry name" value="GLUTAMYL-TRNA(GLN) AMIDOTRANSFERASE SUBUNIT A, MITOCHONDRIAL"/>
    <property type="match status" value="1"/>
</dbReference>
<dbReference type="Gene3D" id="3.90.1300.10">
    <property type="entry name" value="Amidase signature (AS) domain"/>
    <property type="match status" value="1"/>
</dbReference>
<evidence type="ECO:0000256" key="1">
    <source>
        <dbReference type="ARBA" id="ARBA00009199"/>
    </source>
</evidence>
<keyword evidence="4" id="KW-1185">Reference proteome</keyword>